<dbReference type="Gene3D" id="3.40.50.1110">
    <property type="entry name" value="SGNH hydrolase"/>
    <property type="match status" value="1"/>
</dbReference>
<dbReference type="FunFam" id="3.40.50.1110:FF:000002">
    <property type="entry name" value="isoamyl acetate-hydrolyzing esterase 1 homolog"/>
    <property type="match status" value="1"/>
</dbReference>
<comment type="function">
    <text evidence="2">Probable lipase.</text>
</comment>
<dbReference type="InterPro" id="IPR013830">
    <property type="entry name" value="SGNH_hydro"/>
</dbReference>
<organism evidence="6 7">
    <name type="scientific">Patella caerulea</name>
    <name type="common">Rayed Mediterranean limpet</name>
    <dbReference type="NCBI Taxonomy" id="87958"/>
    <lineage>
        <taxon>Eukaryota</taxon>
        <taxon>Metazoa</taxon>
        <taxon>Spiralia</taxon>
        <taxon>Lophotrochozoa</taxon>
        <taxon>Mollusca</taxon>
        <taxon>Gastropoda</taxon>
        <taxon>Patellogastropoda</taxon>
        <taxon>Patelloidea</taxon>
        <taxon>Patellidae</taxon>
        <taxon>Patella</taxon>
    </lineage>
</organism>
<dbReference type="InterPro" id="IPR036514">
    <property type="entry name" value="SGNH_hydro_sf"/>
</dbReference>
<sequence>MSTTNSYPKWPTFVLFGDSITQYSFSEDGCWGALLTDHLQRKCDVLNRGFSGYNSRWCKIMLPKIITADTAKNVAGVTLFLGANDSNAGDTNPRQHVPLSEFKQNMADIIEYLQSVGIAREKIIMISPPAYNIDAWRVECDKKGKPCSKTAENTQKYAASCVELCKETGIWSVDLHSEMLKNENWKEMLNDGLHLSTIGSRLLFKLLQPIVDKLTSGLPMNYPLWDEVDYENPNSSLQ</sequence>
<evidence type="ECO:0000256" key="3">
    <source>
        <dbReference type="ARBA" id="ARBA00025755"/>
    </source>
</evidence>
<dbReference type="Pfam" id="PF13472">
    <property type="entry name" value="Lipase_GDSL_2"/>
    <property type="match status" value="1"/>
</dbReference>
<evidence type="ECO:0000313" key="7">
    <source>
        <dbReference type="Proteomes" id="UP001347796"/>
    </source>
</evidence>
<evidence type="ECO:0000259" key="5">
    <source>
        <dbReference type="Pfam" id="PF13472"/>
    </source>
</evidence>
<evidence type="ECO:0000256" key="4">
    <source>
        <dbReference type="ARBA" id="ARBA00026152"/>
    </source>
</evidence>
<dbReference type="CDD" id="cd01838">
    <property type="entry name" value="Isoamyl_acetate_hydrolase_like"/>
    <property type="match status" value="1"/>
</dbReference>
<evidence type="ECO:0000256" key="2">
    <source>
        <dbReference type="ARBA" id="ARBA00024673"/>
    </source>
</evidence>
<accession>A0AAN8JY07</accession>
<evidence type="ECO:0000313" key="6">
    <source>
        <dbReference type="EMBL" id="KAK6182883.1"/>
    </source>
</evidence>
<protein>
    <recommendedName>
        <fullName evidence="4">Isoamyl acetate-hydrolyzing esterase 1 homolog</fullName>
    </recommendedName>
</protein>
<comment type="similarity">
    <text evidence="3">Belongs to the 'GDSL' lipolytic enzyme family. IAH1 subfamily.</text>
</comment>
<dbReference type="GO" id="GO:0016787">
    <property type="term" value="F:hydrolase activity"/>
    <property type="evidence" value="ECO:0007669"/>
    <property type="project" value="UniProtKB-KW"/>
</dbReference>
<dbReference type="InterPro" id="IPR045136">
    <property type="entry name" value="Iah1-like"/>
</dbReference>
<reference evidence="6 7" key="1">
    <citation type="submission" date="2024-01" db="EMBL/GenBank/DDBJ databases">
        <title>The genome of the rayed Mediterranean limpet Patella caerulea (Linnaeus, 1758).</title>
        <authorList>
            <person name="Anh-Thu Weber A."/>
            <person name="Halstead-Nussloch G."/>
        </authorList>
    </citation>
    <scope>NUCLEOTIDE SEQUENCE [LARGE SCALE GENOMIC DNA]</scope>
    <source>
        <strain evidence="6">AATW-2023a</strain>
        <tissue evidence="6">Whole specimen</tissue>
    </source>
</reference>
<dbReference type="Proteomes" id="UP001347796">
    <property type="component" value="Unassembled WGS sequence"/>
</dbReference>
<comment type="caution">
    <text evidence="6">The sequence shown here is derived from an EMBL/GenBank/DDBJ whole genome shotgun (WGS) entry which is preliminary data.</text>
</comment>
<evidence type="ECO:0000256" key="1">
    <source>
        <dbReference type="ARBA" id="ARBA00022801"/>
    </source>
</evidence>
<proteinExistence type="inferred from homology"/>
<dbReference type="EMBL" id="JAZGQO010000007">
    <property type="protein sequence ID" value="KAK6182883.1"/>
    <property type="molecule type" value="Genomic_DNA"/>
</dbReference>
<name>A0AAN8JY07_PATCE</name>
<keyword evidence="1" id="KW-0378">Hydrolase</keyword>
<keyword evidence="7" id="KW-1185">Reference proteome</keyword>
<gene>
    <name evidence="6" type="ORF">SNE40_010467</name>
</gene>
<dbReference type="PANTHER" id="PTHR14209">
    <property type="entry name" value="ISOAMYL ACETATE-HYDROLYZING ESTERASE 1"/>
    <property type="match status" value="1"/>
</dbReference>
<feature type="domain" description="SGNH hydrolase-type esterase" evidence="5">
    <location>
        <begin position="15"/>
        <end position="201"/>
    </location>
</feature>
<dbReference type="PANTHER" id="PTHR14209:SF19">
    <property type="entry name" value="ISOAMYL ACETATE-HYDROLYZING ESTERASE 1 HOMOLOG"/>
    <property type="match status" value="1"/>
</dbReference>
<dbReference type="AlphaFoldDB" id="A0AAN8JY07"/>
<dbReference type="SUPFAM" id="SSF52266">
    <property type="entry name" value="SGNH hydrolase"/>
    <property type="match status" value="1"/>
</dbReference>